<dbReference type="EMBL" id="CP092148">
    <property type="protein sequence ID" value="WGS67310.1"/>
    <property type="molecule type" value="Genomic_DNA"/>
</dbReference>
<dbReference type="Proteomes" id="UP001237869">
    <property type="component" value="Chromosome"/>
</dbReference>
<evidence type="ECO:0000313" key="2">
    <source>
        <dbReference type="Proteomes" id="UP001237869"/>
    </source>
</evidence>
<sequence>MNIYNIYIILKVLKKELNSNFLKSLISFFIRSRSNIIKIVDFGNYFYNKNVKRLFYLNINCKKNIIKKIYRLFKIKKDFIFNFLIIKKNLNNFILEFDNFKKNINKNFKIIPSILISVNFKNYNVYSKIIKNLKRINLIPTNFINYIKKINFFYD</sequence>
<protein>
    <submittedName>
        <fullName evidence="1">Uncharacterized protein</fullName>
    </submittedName>
</protein>
<proteinExistence type="predicted"/>
<accession>A0AAJ6JYH1</accession>
<dbReference type="RefSeq" id="WP_280956117.1">
    <property type="nucleotide sequence ID" value="NZ_CP092145.1"/>
</dbReference>
<organism evidence="1 2">
    <name type="scientific">Carsonella ruddii</name>
    <dbReference type="NCBI Taxonomy" id="114186"/>
    <lineage>
        <taxon>Bacteria</taxon>
        <taxon>Pseudomonadati</taxon>
        <taxon>Pseudomonadota</taxon>
        <taxon>Gammaproteobacteria</taxon>
        <taxon>Oceanospirillales</taxon>
        <taxon>Halomonadaceae</taxon>
        <taxon>Zymobacter group</taxon>
        <taxon>Candidatus Carsonella</taxon>
    </lineage>
</organism>
<evidence type="ECO:0000313" key="1">
    <source>
        <dbReference type="EMBL" id="WGS67310.1"/>
    </source>
</evidence>
<gene>
    <name evidence="1" type="ORF">MEJ65_00355</name>
</gene>
<reference evidence="1" key="1">
    <citation type="submission" date="2022-02" db="EMBL/GenBank/DDBJ databases">
        <title>Long-read sequencing of the primary endosymbionts of Cacopsylla melanoneura.</title>
        <authorList>
            <person name="Dittmer J."/>
            <person name="Corretto E."/>
            <person name="Stauffer C."/>
            <person name="Schuler H."/>
        </authorList>
    </citation>
    <scope>NUCLEOTIDE SEQUENCE</scope>
    <source>
        <strain evidence="1">Cmel4</strain>
    </source>
</reference>
<name>A0AAJ6JYH1_CARRU</name>
<dbReference type="AlphaFoldDB" id="A0AAJ6JYH1"/>